<proteinExistence type="predicted"/>
<accession>A0ACC5PVX2</accession>
<organism evidence="1 2">
    <name type="scientific">Enterobacter agglomerans</name>
    <name type="common">Erwinia herbicola</name>
    <name type="synonym">Pantoea agglomerans</name>
    <dbReference type="NCBI Taxonomy" id="549"/>
    <lineage>
        <taxon>Bacteria</taxon>
        <taxon>Pseudomonadati</taxon>
        <taxon>Pseudomonadota</taxon>
        <taxon>Gammaproteobacteria</taxon>
        <taxon>Enterobacterales</taxon>
        <taxon>Erwiniaceae</taxon>
        <taxon>Pantoea</taxon>
        <taxon>Pantoea agglomerans group</taxon>
    </lineage>
</organism>
<dbReference type="Proteomes" id="UP000610459">
    <property type="component" value="Unassembled WGS sequence"/>
</dbReference>
<keyword evidence="2" id="KW-1185">Reference proteome</keyword>
<evidence type="ECO:0000313" key="2">
    <source>
        <dbReference type="Proteomes" id="UP000610459"/>
    </source>
</evidence>
<gene>
    <name evidence="1" type="ORF">IFT41_23465</name>
</gene>
<dbReference type="EMBL" id="JACYNR010000031">
    <property type="protein sequence ID" value="MBD8129059.1"/>
    <property type="molecule type" value="Genomic_DNA"/>
</dbReference>
<evidence type="ECO:0000313" key="1">
    <source>
        <dbReference type="EMBL" id="MBD8129059.1"/>
    </source>
</evidence>
<reference evidence="1 2" key="1">
    <citation type="journal article" date="2020" name="FEMS Microbiol. Ecol.">
        <title>Temporal dynamics of bacterial communities during seed development and maturation.</title>
        <authorList>
            <person name="Chesneau G."/>
            <person name="Torres-Cortes G."/>
            <person name="Briand M."/>
            <person name="Darrasse A."/>
            <person name="Preveaux A."/>
            <person name="Marais C."/>
            <person name="Jacques M.A."/>
            <person name="Shade A."/>
            <person name="Barret M."/>
        </authorList>
    </citation>
    <scope>NUCLEOTIDE SEQUENCE [LARGE SCALE GENOMIC DNA]</scope>
    <source>
        <strain evidence="1 2">CFBP13709</strain>
    </source>
</reference>
<protein>
    <submittedName>
        <fullName evidence="1">Uncharacterized protein</fullName>
    </submittedName>
</protein>
<sequence length="62" mass="7264">MMEEPRIIARLPDGRALYRVGTFDKRILALEIESHLRKGVVQIWEYALHHHPLNAFDSKLPD</sequence>
<comment type="caution">
    <text evidence="1">The sequence shown here is derived from an EMBL/GenBank/DDBJ whole genome shotgun (WGS) entry which is preliminary data.</text>
</comment>
<name>A0ACC5PVX2_ENTAG</name>